<organism evidence="3 4">
    <name type="scientific">Romanomermis culicivorax</name>
    <name type="common">Nematode worm</name>
    <dbReference type="NCBI Taxonomy" id="13658"/>
    <lineage>
        <taxon>Eukaryota</taxon>
        <taxon>Metazoa</taxon>
        <taxon>Ecdysozoa</taxon>
        <taxon>Nematoda</taxon>
        <taxon>Enoplea</taxon>
        <taxon>Dorylaimia</taxon>
        <taxon>Mermithida</taxon>
        <taxon>Mermithoidea</taxon>
        <taxon>Mermithidae</taxon>
        <taxon>Romanomermis</taxon>
    </lineage>
</organism>
<keyword evidence="3" id="KW-1185">Reference proteome</keyword>
<dbReference type="Proteomes" id="UP000887565">
    <property type="component" value="Unplaced"/>
</dbReference>
<reference evidence="4" key="1">
    <citation type="submission" date="2022-11" db="UniProtKB">
        <authorList>
            <consortium name="WormBaseParasite"/>
        </authorList>
    </citation>
    <scope>IDENTIFICATION</scope>
</reference>
<evidence type="ECO:0000313" key="4">
    <source>
        <dbReference type="WBParaSite" id="nRc.2.0.1.t40198-RA"/>
    </source>
</evidence>
<dbReference type="Gene3D" id="2.30.30.140">
    <property type="match status" value="1"/>
</dbReference>
<proteinExistence type="predicted"/>
<evidence type="ECO:0000256" key="1">
    <source>
        <dbReference type="SAM" id="MobiDB-lite"/>
    </source>
</evidence>
<dbReference type="SMART" id="SM00333">
    <property type="entry name" value="TUDOR"/>
    <property type="match status" value="1"/>
</dbReference>
<dbReference type="AlphaFoldDB" id="A0A915KR86"/>
<dbReference type="PANTHER" id="PTHR22948">
    <property type="entry name" value="TUDOR DOMAIN CONTAINING PROTEIN"/>
    <property type="match status" value="1"/>
</dbReference>
<dbReference type="SUPFAM" id="SSF63748">
    <property type="entry name" value="Tudor/PWWP/MBT"/>
    <property type="match status" value="1"/>
</dbReference>
<feature type="region of interest" description="Disordered" evidence="1">
    <location>
        <begin position="205"/>
        <end position="280"/>
    </location>
</feature>
<accession>A0A915KR86</accession>
<feature type="compositionally biased region" description="Polar residues" evidence="1">
    <location>
        <begin position="254"/>
        <end position="270"/>
    </location>
</feature>
<dbReference type="WBParaSite" id="nRc.2.0.1.t40198-RA">
    <property type="protein sequence ID" value="nRc.2.0.1.t40198-RA"/>
    <property type="gene ID" value="nRc.2.0.1.g40198"/>
</dbReference>
<feature type="compositionally biased region" description="Polar residues" evidence="1">
    <location>
        <begin position="209"/>
        <end position="229"/>
    </location>
</feature>
<feature type="domain" description="Tudor" evidence="2">
    <location>
        <begin position="107"/>
        <end position="163"/>
    </location>
</feature>
<evidence type="ECO:0000313" key="3">
    <source>
        <dbReference type="Proteomes" id="UP000887565"/>
    </source>
</evidence>
<dbReference type="InterPro" id="IPR002999">
    <property type="entry name" value="Tudor"/>
</dbReference>
<dbReference type="InterPro" id="IPR050621">
    <property type="entry name" value="Tudor_domain_containing"/>
</dbReference>
<dbReference type="PROSITE" id="PS50304">
    <property type="entry name" value="TUDOR"/>
    <property type="match status" value="1"/>
</dbReference>
<dbReference type="Pfam" id="PF00567">
    <property type="entry name" value="TUDOR"/>
    <property type="match status" value="1"/>
</dbReference>
<name>A0A915KR86_ROMCU</name>
<sequence length="652" mass="72982">MFVCLDGAKMSDVMFTHNFPLNSTAQSQATAMANYRLDCVDDEIALSYDNPPVSINDEMEGIVTFGDDWLNFHFQSISSTEILRDLQFNMNDLYNSIDFPSITQTPAFVTGAPCVARYSKDNKWYRAKLFDISYSVVYFVDYGNKQMTNLENVKPLTRTLAELVPPLALQCTLITDFQNPLLPSFVESSEIIKVTVHSKHEPYEVSVRVPSQPQTNDQSNLNYGSSVRQNGRRPAAVTSSSSYRPSNGAAGRAQTAQGLTLPSVRSSSKFASGDDTEDDIEQMKNQNRRTRLVNNGGKLSVTGAAGTVMQMHATCGQIAPTCGPYRVNVFEFNSQESTLDNGVLTVEDLSRIFKTGDKLICNARFEDPLPQGTLVNKISKPPQGYYQVTDIQLVPSSRILICHAIVVFVSNEGIGLYMRNRRESIFAPVSSFPEKKQDMLMSEFVELGRSVVVRCAPAEQFPDLQVTAEWVALAVEFLGKMVESQGWMYFIRENYSVIITEGGVGFGYLYMEGVRKLASEYGTRAIFRACIDVPDKQDFRFGTRWKALRVRLIPEHSKGPFRYPGIYRPTPMPFYDDAVLPAAKKTLDDEMEDNFELPEEALEEMRVMGQDQIGIDSLRSGASKPKAFLSEIADNLLNEQEELTLNVNEEDA</sequence>
<dbReference type="CDD" id="cd20379">
    <property type="entry name" value="Tudor_dTUD-like"/>
    <property type="match status" value="1"/>
</dbReference>
<protein>
    <submittedName>
        <fullName evidence="4">Tudor domain-containing protein</fullName>
    </submittedName>
</protein>
<dbReference type="PANTHER" id="PTHR22948:SF29">
    <property type="entry name" value="FI02030P-RELATED"/>
    <property type="match status" value="1"/>
</dbReference>
<evidence type="ECO:0000259" key="2">
    <source>
        <dbReference type="PROSITE" id="PS50304"/>
    </source>
</evidence>